<organism evidence="9 10">
    <name type="scientific">Diacronema lutheri</name>
    <name type="common">Unicellular marine alga</name>
    <name type="synonym">Monochrysis lutheri</name>
    <dbReference type="NCBI Taxonomy" id="2081491"/>
    <lineage>
        <taxon>Eukaryota</taxon>
        <taxon>Haptista</taxon>
        <taxon>Haptophyta</taxon>
        <taxon>Pavlovophyceae</taxon>
        <taxon>Pavlovales</taxon>
        <taxon>Pavlovaceae</taxon>
        <taxon>Diacronema</taxon>
    </lineage>
</organism>
<evidence type="ECO:0008006" key="11">
    <source>
        <dbReference type="Google" id="ProtNLM"/>
    </source>
</evidence>
<comment type="similarity">
    <text evidence="5">Belongs to the peroxidase family.</text>
</comment>
<keyword evidence="2 6" id="KW-0479">Metal-binding</keyword>
<dbReference type="PROSITE" id="PS00191">
    <property type="entry name" value="CYTOCHROME_B5_1"/>
    <property type="match status" value="1"/>
</dbReference>
<dbReference type="GO" id="GO:0020037">
    <property type="term" value="F:heme binding"/>
    <property type="evidence" value="ECO:0007669"/>
    <property type="project" value="UniProtKB-UniRule"/>
</dbReference>
<dbReference type="SUPFAM" id="SSF55856">
    <property type="entry name" value="Cytochrome b5-like heme/steroid binding domain"/>
    <property type="match status" value="1"/>
</dbReference>
<keyword evidence="1 6" id="KW-0349">Heme</keyword>
<dbReference type="InterPro" id="IPR001199">
    <property type="entry name" value="Cyt_B5-like_heme/steroid-bd"/>
</dbReference>
<comment type="similarity">
    <text evidence="6">Belongs to the cytochrome b5 family.</text>
</comment>
<keyword evidence="4 6" id="KW-0408">Iron</keyword>
<dbReference type="SUPFAM" id="SSF48113">
    <property type="entry name" value="Heme-dependent peroxidases"/>
    <property type="match status" value="1"/>
</dbReference>
<name>A0A8J5XV18_DIALT</name>
<dbReference type="InterPro" id="IPR019793">
    <property type="entry name" value="Peroxidases_heam-ligand_BS"/>
</dbReference>
<dbReference type="InterPro" id="IPR002207">
    <property type="entry name" value="Peroxidase_I"/>
</dbReference>
<dbReference type="EMBL" id="JAGTXO010000003">
    <property type="protein sequence ID" value="KAG8468917.1"/>
    <property type="molecule type" value="Genomic_DNA"/>
</dbReference>
<dbReference type="Gene3D" id="3.10.120.10">
    <property type="entry name" value="Cytochrome b5-like heme/steroid binding domain"/>
    <property type="match status" value="1"/>
</dbReference>
<dbReference type="PANTHER" id="PTHR31356:SF66">
    <property type="entry name" value="CATALASE-PEROXIDASE"/>
    <property type="match status" value="1"/>
</dbReference>
<dbReference type="PRINTS" id="PR00459">
    <property type="entry name" value="ASPEROXIDASE"/>
</dbReference>
<dbReference type="InterPro" id="IPR002016">
    <property type="entry name" value="Haem_peroxidase"/>
</dbReference>
<dbReference type="Pfam" id="PF00141">
    <property type="entry name" value="peroxidase"/>
    <property type="match status" value="1"/>
</dbReference>
<dbReference type="GO" id="GO:0046872">
    <property type="term" value="F:metal ion binding"/>
    <property type="evidence" value="ECO:0007669"/>
    <property type="project" value="UniProtKB-UniRule"/>
</dbReference>
<evidence type="ECO:0000256" key="2">
    <source>
        <dbReference type="ARBA" id="ARBA00022723"/>
    </source>
</evidence>
<dbReference type="PROSITE" id="PS50873">
    <property type="entry name" value="PEROXIDASE_4"/>
    <property type="match status" value="1"/>
</dbReference>
<dbReference type="OMA" id="DNGPAQG"/>
<keyword evidence="10" id="KW-1185">Reference proteome</keyword>
<dbReference type="InterPro" id="IPR010255">
    <property type="entry name" value="Haem_peroxidase_sf"/>
</dbReference>
<dbReference type="PRINTS" id="PR00458">
    <property type="entry name" value="PEROXIDASE"/>
</dbReference>
<reference evidence="9" key="1">
    <citation type="submission" date="2021-05" db="EMBL/GenBank/DDBJ databases">
        <title>The genome of the haptophyte Pavlova lutheri (Diacronema luteri, Pavlovales) - a model for lipid biosynthesis in eukaryotic algae.</title>
        <authorList>
            <person name="Hulatt C.J."/>
            <person name="Posewitz M.C."/>
        </authorList>
    </citation>
    <scope>NUCLEOTIDE SEQUENCE</scope>
    <source>
        <strain evidence="9">NIVA-4/92</strain>
    </source>
</reference>
<dbReference type="AlphaFoldDB" id="A0A8J5XV18"/>
<evidence type="ECO:0000313" key="9">
    <source>
        <dbReference type="EMBL" id="KAG8468917.1"/>
    </source>
</evidence>
<proteinExistence type="inferred from homology"/>
<accession>A0A8J5XV18</accession>
<dbReference type="PANTHER" id="PTHR31356">
    <property type="entry name" value="THYLAKOID LUMENAL 29 KDA PROTEIN, CHLOROPLASTIC-RELATED"/>
    <property type="match status" value="1"/>
</dbReference>
<dbReference type="PROSITE" id="PS50255">
    <property type="entry name" value="CYTOCHROME_B5_2"/>
    <property type="match status" value="1"/>
</dbReference>
<dbReference type="OrthoDB" id="2859658at2759"/>
<keyword evidence="3" id="KW-0560">Oxidoreductase</keyword>
<comment type="caution">
    <text evidence="9">The sequence shown here is derived from an EMBL/GenBank/DDBJ whole genome shotgun (WGS) entry which is preliminary data.</text>
</comment>
<evidence type="ECO:0000256" key="5">
    <source>
        <dbReference type="RuleBase" id="RU004241"/>
    </source>
</evidence>
<dbReference type="GO" id="GO:0004601">
    <property type="term" value="F:peroxidase activity"/>
    <property type="evidence" value="ECO:0007669"/>
    <property type="project" value="InterPro"/>
</dbReference>
<dbReference type="GO" id="GO:0034599">
    <property type="term" value="P:cellular response to oxidative stress"/>
    <property type="evidence" value="ECO:0007669"/>
    <property type="project" value="InterPro"/>
</dbReference>
<dbReference type="GO" id="GO:0000302">
    <property type="term" value="P:response to reactive oxygen species"/>
    <property type="evidence" value="ECO:0007669"/>
    <property type="project" value="TreeGrafter"/>
</dbReference>
<dbReference type="InterPro" id="IPR018506">
    <property type="entry name" value="Cyt_B5_heme-BS"/>
</dbReference>
<dbReference type="Proteomes" id="UP000751190">
    <property type="component" value="Unassembled WGS sequence"/>
</dbReference>
<feature type="domain" description="Plant heme peroxidase family profile" evidence="8">
    <location>
        <begin position="211"/>
        <end position="438"/>
    </location>
</feature>
<evidence type="ECO:0000256" key="3">
    <source>
        <dbReference type="ARBA" id="ARBA00023002"/>
    </source>
</evidence>
<evidence type="ECO:0000259" key="8">
    <source>
        <dbReference type="PROSITE" id="PS50873"/>
    </source>
</evidence>
<dbReference type="PROSITE" id="PS00435">
    <property type="entry name" value="PEROXIDASE_1"/>
    <property type="match status" value="1"/>
</dbReference>
<evidence type="ECO:0000256" key="1">
    <source>
        <dbReference type="ARBA" id="ARBA00022617"/>
    </source>
</evidence>
<sequence length="438" mass="46396">MSALERMRVLSAHLRLVSGPAPPSRALREITPAELAEHKTAKSMWLAIDGIVYDMTPFLDDHPGGKRLPLKYGGTDASEVWHSMHRPEILAEHAAPLAIGVLAGSRAAPPTGAPAGARPAARDARAYAASLGACERELRAFIDEENCHPILIRLAWHDSGTYDRALAGRWPECGGANGSIRFDAELAHGANAGLKKAVLYLQPFKDKFIELSWADLIQLGGAIALELAGGPRSPVRYGRVDVESEAGCPPEGRLPSAYPPFPGNVDAATHLRHVFGRMGFSDAEIVALSGAHTLGRAFRERSGVVSEGYGKASATRFTHPDTNRPRADGAAGLGMAGGRSWTERWLAFDNSYYADGLAAGQRGEAGAAGGGGSGAPPRDGALLWMPTDAALHSDPIFRLSASRYAHDARAFATDFASAHAKLAELGSRFDPPEGIVLP</sequence>
<evidence type="ECO:0000313" key="10">
    <source>
        <dbReference type="Proteomes" id="UP000751190"/>
    </source>
</evidence>
<dbReference type="GO" id="GO:0042744">
    <property type="term" value="P:hydrogen peroxide catabolic process"/>
    <property type="evidence" value="ECO:0007669"/>
    <property type="project" value="TreeGrafter"/>
</dbReference>
<dbReference type="InterPro" id="IPR036400">
    <property type="entry name" value="Cyt_B5-like_heme/steroid_sf"/>
</dbReference>
<dbReference type="Gene3D" id="1.10.520.10">
    <property type="match status" value="1"/>
</dbReference>
<evidence type="ECO:0000259" key="7">
    <source>
        <dbReference type="PROSITE" id="PS50255"/>
    </source>
</evidence>
<protein>
    <recommendedName>
        <fullName evidence="11">L-ascorbate peroxidase</fullName>
    </recommendedName>
</protein>
<gene>
    <name evidence="9" type="ORF">KFE25_007435</name>
</gene>
<evidence type="ECO:0000256" key="4">
    <source>
        <dbReference type="ARBA" id="ARBA00023004"/>
    </source>
</evidence>
<feature type="domain" description="Cytochrome b5 heme-binding" evidence="7">
    <location>
        <begin position="27"/>
        <end position="103"/>
    </location>
</feature>
<dbReference type="SMART" id="SM01117">
    <property type="entry name" value="Cyt-b5"/>
    <property type="match status" value="1"/>
</dbReference>
<dbReference type="Pfam" id="PF00173">
    <property type="entry name" value="Cyt-b5"/>
    <property type="match status" value="1"/>
</dbReference>
<dbReference type="InterPro" id="IPR044831">
    <property type="entry name" value="Ccp1-like"/>
</dbReference>
<evidence type="ECO:0000256" key="6">
    <source>
        <dbReference type="RuleBase" id="RU362121"/>
    </source>
</evidence>
<dbReference type="Gene3D" id="1.10.420.10">
    <property type="entry name" value="Peroxidase, domain 2"/>
    <property type="match status" value="1"/>
</dbReference>